<dbReference type="Pfam" id="PF03219">
    <property type="entry name" value="TLC"/>
    <property type="match status" value="1"/>
</dbReference>
<dbReference type="Gene3D" id="1.20.1250.20">
    <property type="entry name" value="MFS general substrate transporter like domains"/>
    <property type="match status" value="1"/>
</dbReference>
<dbReference type="InterPro" id="IPR004667">
    <property type="entry name" value="ADP_ATP_car_bac_type"/>
</dbReference>
<evidence type="ECO:0000313" key="9">
    <source>
        <dbReference type="EMBL" id="SUZ68406.1"/>
    </source>
</evidence>
<feature type="transmembrane region" description="Helical" evidence="8">
    <location>
        <begin position="334"/>
        <end position="362"/>
    </location>
</feature>
<feature type="transmembrane region" description="Helical" evidence="8">
    <location>
        <begin position="16"/>
        <end position="36"/>
    </location>
</feature>
<protein>
    <recommendedName>
        <fullName evidence="10">ADP,ATP carrier protein</fullName>
    </recommendedName>
</protein>
<feature type="transmembrane region" description="Helical" evidence="8">
    <location>
        <begin position="264"/>
        <end position="284"/>
    </location>
</feature>
<dbReference type="PANTHER" id="PTHR43596:SF1">
    <property type="entry name" value="ADP,ATP CARRIER PROTEIN"/>
    <property type="match status" value="1"/>
</dbReference>
<evidence type="ECO:0000256" key="6">
    <source>
        <dbReference type="ARBA" id="ARBA00022989"/>
    </source>
</evidence>
<accession>A0A381PN14</accession>
<dbReference type="InterPro" id="IPR036259">
    <property type="entry name" value="MFS_trans_sf"/>
</dbReference>
<gene>
    <name evidence="9" type="ORF">METZ01_LOCUS21260</name>
</gene>
<evidence type="ECO:0000256" key="1">
    <source>
        <dbReference type="ARBA" id="ARBA00004141"/>
    </source>
</evidence>
<organism evidence="9">
    <name type="scientific">marine metagenome</name>
    <dbReference type="NCBI Taxonomy" id="408172"/>
    <lineage>
        <taxon>unclassified sequences</taxon>
        <taxon>metagenomes</taxon>
        <taxon>ecological metagenomes</taxon>
    </lineage>
</organism>
<keyword evidence="7 8" id="KW-0472">Membrane</keyword>
<keyword evidence="5" id="KW-0067">ATP-binding</keyword>
<name>A0A381PN14_9ZZZZ</name>
<dbReference type="GO" id="GO:0016020">
    <property type="term" value="C:membrane"/>
    <property type="evidence" value="ECO:0007669"/>
    <property type="project" value="UniProtKB-SubCell"/>
</dbReference>
<reference evidence="9" key="1">
    <citation type="submission" date="2018-05" db="EMBL/GenBank/DDBJ databases">
        <authorList>
            <person name="Lanie J.A."/>
            <person name="Ng W.-L."/>
            <person name="Kazmierczak K.M."/>
            <person name="Andrzejewski T.M."/>
            <person name="Davidsen T.M."/>
            <person name="Wayne K.J."/>
            <person name="Tettelin H."/>
            <person name="Glass J.I."/>
            <person name="Rusch D."/>
            <person name="Podicherti R."/>
            <person name="Tsui H.-C.T."/>
            <person name="Winkler M.E."/>
        </authorList>
    </citation>
    <scope>NUCLEOTIDE SEQUENCE</scope>
</reference>
<keyword evidence="2" id="KW-0813">Transport</keyword>
<dbReference type="GO" id="GO:0005524">
    <property type="term" value="F:ATP binding"/>
    <property type="evidence" value="ECO:0007669"/>
    <property type="project" value="UniProtKB-KW"/>
</dbReference>
<evidence type="ECO:0000256" key="8">
    <source>
        <dbReference type="SAM" id="Phobius"/>
    </source>
</evidence>
<keyword evidence="4" id="KW-0547">Nucleotide-binding</keyword>
<keyword evidence="3 8" id="KW-0812">Transmembrane</keyword>
<proteinExistence type="predicted"/>
<dbReference type="GO" id="GO:0005471">
    <property type="term" value="F:ATP:ADP antiporter activity"/>
    <property type="evidence" value="ECO:0007669"/>
    <property type="project" value="InterPro"/>
</dbReference>
<feature type="transmembrane region" description="Helical" evidence="8">
    <location>
        <begin position="82"/>
        <end position="103"/>
    </location>
</feature>
<dbReference type="EMBL" id="UINC01001038">
    <property type="protein sequence ID" value="SUZ68406.1"/>
    <property type="molecule type" value="Genomic_DNA"/>
</dbReference>
<sequence>VTDTVSRILNIKKEELPLAVLSAVYFFCILCGYFFLRPVRDAMGVARGMDELRWLFVCTALVSLVVVLAFGGVVARTNRRRFIPIGYLCVIGCLIVFSGMLIVDGAAGGGLIGSDTETPLARYVGYVYYVWLSTINLFVNSVFWAFMVDLFDVRQGKRIFAFIGIGGTLGAIAGGWATNVISGMTDSVYLPAGLMLTGAAFFGLAIVVMLSLDRLVFGSQRSQLTAGGAAIEGHQRAGDRDVAGEGGIGGTFWEGAQAVVRSPYLLGIGAYIALMAISNTLIYFTQANIILDDRDTFSELIAGFAQLDVFAQVATLFVQIFVTTQVIKRIGVGWTLVILPVVTLAGFAVLSAWATFGVMAVFQAVHRATRYAISRPARETLFSVVSPSEKYKAKPFVDVFVYRGGDLAGAGVDSMFAAMGLTLAAVAAATVPVAGVWAVLCLALGRAQQAKDTGSPVSEPPEVG</sequence>
<feature type="transmembrane region" description="Helical" evidence="8">
    <location>
        <begin position="189"/>
        <end position="212"/>
    </location>
</feature>
<evidence type="ECO:0000256" key="5">
    <source>
        <dbReference type="ARBA" id="ARBA00022840"/>
    </source>
</evidence>
<evidence type="ECO:0008006" key="10">
    <source>
        <dbReference type="Google" id="ProtNLM"/>
    </source>
</evidence>
<feature type="transmembrane region" description="Helical" evidence="8">
    <location>
        <begin position="304"/>
        <end position="322"/>
    </location>
</feature>
<feature type="transmembrane region" description="Helical" evidence="8">
    <location>
        <begin position="416"/>
        <end position="444"/>
    </location>
</feature>
<evidence type="ECO:0000256" key="4">
    <source>
        <dbReference type="ARBA" id="ARBA00022741"/>
    </source>
</evidence>
<feature type="transmembrane region" description="Helical" evidence="8">
    <location>
        <begin position="159"/>
        <end position="177"/>
    </location>
</feature>
<evidence type="ECO:0000256" key="3">
    <source>
        <dbReference type="ARBA" id="ARBA00022692"/>
    </source>
</evidence>
<evidence type="ECO:0000256" key="7">
    <source>
        <dbReference type="ARBA" id="ARBA00023136"/>
    </source>
</evidence>
<feature type="non-terminal residue" evidence="9">
    <location>
        <position position="1"/>
    </location>
</feature>
<feature type="transmembrane region" description="Helical" evidence="8">
    <location>
        <begin position="52"/>
        <end position="75"/>
    </location>
</feature>
<dbReference type="PANTHER" id="PTHR43596">
    <property type="entry name" value="ADP,ATP CARRIER PROTEIN"/>
    <property type="match status" value="1"/>
</dbReference>
<evidence type="ECO:0000256" key="2">
    <source>
        <dbReference type="ARBA" id="ARBA00022448"/>
    </source>
</evidence>
<keyword evidence="6 8" id="KW-1133">Transmembrane helix</keyword>
<dbReference type="AlphaFoldDB" id="A0A381PN14"/>
<comment type="subcellular location">
    <subcellularLocation>
        <location evidence="1">Membrane</location>
        <topology evidence="1">Multi-pass membrane protein</topology>
    </subcellularLocation>
</comment>
<dbReference type="SUPFAM" id="SSF103473">
    <property type="entry name" value="MFS general substrate transporter"/>
    <property type="match status" value="2"/>
</dbReference>
<feature type="transmembrane region" description="Helical" evidence="8">
    <location>
        <begin position="123"/>
        <end position="147"/>
    </location>
</feature>